<keyword evidence="2" id="KW-1185">Reference proteome</keyword>
<evidence type="ECO:0000313" key="2">
    <source>
        <dbReference type="Proteomes" id="UP000614261"/>
    </source>
</evidence>
<name>A0ABQ1IVS6_9SPHN</name>
<organism evidence="1 2">
    <name type="scientific">Blastomonas aquatica</name>
    <dbReference type="NCBI Taxonomy" id="1510276"/>
    <lineage>
        <taxon>Bacteria</taxon>
        <taxon>Pseudomonadati</taxon>
        <taxon>Pseudomonadota</taxon>
        <taxon>Alphaproteobacteria</taxon>
        <taxon>Sphingomonadales</taxon>
        <taxon>Sphingomonadaceae</taxon>
        <taxon>Blastomonas</taxon>
    </lineage>
</organism>
<gene>
    <name evidence="1" type="ORF">GCM10010833_02840</name>
</gene>
<dbReference type="Proteomes" id="UP000614261">
    <property type="component" value="Unassembled WGS sequence"/>
</dbReference>
<protein>
    <submittedName>
        <fullName evidence="1">Uncharacterized protein</fullName>
    </submittedName>
</protein>
<dbReference type="EMBL" id="BMGD01000001">
    <property type="protein sequence ID" value="GGB51551.1"/>
    <property type="molecule type" value="Genomic_DNA"/>
</dbReference>
<reference evidence="2" key="1">
    <citation type="journal article" date="2019" name="Int. J. Syst. Evol. Microbiol.">
        <title>The Global Catalogue of Microorganisms (GCM) 10K type strain sequencing project: providing services to taxonomists for standard genome sequencing and annotation.</title>
        <authorList>
            <consortium name="The Broad Institute Genomics Platform"/>
            <consortium name="The Broad Institute Genome Sequencing Center for Infectious Disease"/>
            <person name="Wu L."/>
            <person name="Ma J."/>
        </authorList>
    </citation>
    <scope>NUCLEOTIDE SEQUENCE [LARGE SCALE GENOMIC DNA]</scope>
    <source>
        <strain evidence="2">CGMCC 1.12851</strain>
    </source>
</reference>
<comment type="caution">
    <text evidence="1">The sequence shown here is derived from an EMBL/GenBank/DDBJ whole genome shotgun (WGS) entry which is preliminary data.</text>
</comment>
<sequence>MSKPPGWDAKAISEIAARHYGDFTGLFERHDWPERGSAMMGKVQTRVKESYGSIAAFVDKHAARK</sequence>
<accession>A0ABQ1IVS6</accession>
<dbReference type="RefSeq" id="WP_188512575.1">
    <property type="nucleotide sequence ID" value="NZ_BMGD01000001.1"/>
</dbReference>
<evidence type="ECO:0000313" key="1">
    <source>
        <dbReference type="EMBL" id="GGB51551.1"/>
    </source>
</evidence>
<proteinExistence type="predicted"/>